<sequence>MLRFLTYCEALSGWSDKTRHSSGQLECWLIYLILHLIDKGSLQDLLEIEGVVGDSVTLPCSYKERVPNPEEINVFWRYNKHQNVYDIEKGSPVTEDQDAMFKGRIESFPSEYKNGNFSIRLNHLNFTDTGEFFCYNSKLKQERNLWLTVRAPPPTLSTPKPTAHSRSSSMKTQPDGILTFLVAVLEVFVLHYFGVFY</sequence>
<feature type="domain" description="Ig-like" evidence="13">
    <location>
        <begin position="53"/>
        <end position="134"/>
    </location>
</feature>
<proteinExistence type="predicted"/>
<dbReference type="Ensembl" id="ENSCCRT00020065906.1">
    <property type="protein sequence ID" value="ENSCCRP00020059818.1"/>
    <property type="gene ID" value="ENSCCRG00020028321.1"/>
</dbReference>
<keyword evidence="8" id="KW-0675">Receptor</keyword>
<keyword evidence="9" id="KW-0325">Glycoprotein</keyword>
<evidence type="ECO:0000256" key="7">
    <source>
        <dbReference type="ARBA" id="ARBA00023157"/>
    </source>
</evidence>
<dbReference type="GO" id="GO:0071222">
    <property type="term" value="P:cellular response to lipopolysaccharide"/>
    <property type="evidence" value="ECO:0007669"/>
    <property type="project" value="TreeGrafter"/>
</dbReference>
<dbReference type="PROSITE" id="PS50835">
    <property type="entry name" value="IG_LIKE"/>
    <property type="match status" value="1"/>
</dbReference>
<keyword evidence="5 12" id="KW-1133">Transmembrane helix</keyword>
<evidence type="ECO:0000256" key="10">
    <source>
        <dbReference type="ARBA" id="ARBA00023319"/>
    </source>
</evidence>
<comment type="subcellular location">
    <subcellularLocation>
        <location evidence="1">Cell membrane</location>
        <topology evidence="1">Single-pass type I membrane protein</topology>
    </subcellularLocation>
</comment>
<dbReference type="GO" id="GO:0007166">
    <property type="term" value="P:cell surface receptor signaling pathway"/>
    <property type="evidence" value="ECO:0007669"/>
    <property type="project" value="TreeGrafter"/>
</dbReference>
<evidence type="ECO:0000256" key="9">
    <source>
        <dbReference type="ARBA" id="ARBA00023180"/>
    </source>
</evidence>
<evidence type="ECO:0000256" key="2">
    <source>
        <dbReference type="ARBA" id="ARBA00022475"/>
    </source>
</evidence>
<dbReference type="GO" id="GO:0042130">
    <property type="term" value="P:negative regulation of T cell proliferation"/>
    <property type="evidence" value="ECO:0007669"/>
    <property type="project" value="TreeGrafter"/>
</dbReference>
<dbReference type="InterPro" id="IPR007110">
    <property type="entry name" value="Ig-like_dom"/>
</dbReference>
<evidence type="ECO:0000259" key="13">
    <source>
        <dbReference type="PROSITE" id="PS50835"/>
    </source>
</evidence>
<evidence type="ECO:0000313" key="15">
    <source>
        <dbReference type="Proteomes" id="UP000694701"/>
    </source>
</evidence>
<keyword evidence="2" id="KW-1003">Cell membrane</keyword>
<dbReference type="GO" id="GO:0009897">
    <property type="term" value="C:external side of plasma membrane"/>
    <property type="evidence" value="ECO:0007669"/>
    <property type="project" value="TreeGrafter"/>
</dbReference>
<keyword evidence="6 12" id="KW-0472">Membrane</keyword>
<protein>
    <recommendedName>
        <fullName evidence="13">Ig-like domain-containing protein</fullName>
    </recommendedName>
</protein>
<dbReference type="InterPro" id="IPR036179">
    <property type="entry name" value="Ig-like_dom_sf"/>
</dbReference>
<dbReference type="PANTHER" id="PTHR25466">
    <property type="entry name" value="T-LYMPHOCYTE ACTIVATION ANTIGEN"/>
    <property type="match status" value="1"/>
</dbReference>
<dbReference type="Gene3D" id="2.60.40.10">
    <property type="entry name" value="Immunoglobulins"/>
    <property type="match status" value="1"/>
</dbReference>
<dbReference type="AlphaFoldDB" id="A0A8C2FRQ3"/>
<keyword evidence="3 12" id="KW-0812">Transmembrane</keyword>
<feature type="compositionally biased region" description="Polar residues" evidence="11">
    <location>
        <begin position="157"/>
        <end position="171"/>
    </location>
</feature>
<evidence type="ECO:0000256" key="5">
    <source>
        <dbReference type="ARBA" id="ARBA00022989"/>
    </source>
</evidence>
<reference evidence="14" key="1">
    <citation type="submission" date="2025-08" db="UniProtKB">
        <authorList>
            <consortium name="Ensembl"/>
        </authorList>
    </citation>
    <scope>IDENTIFICATION</scope>
</reference>
<keyword evidence="7" id="KW-1015">Disulfide bond</keyword>
<evidence type="ECO:0000256" key="6">
    <source>
        <dbReference type="ARBA" id="ARBA00023136"/>
    </source>
</evidence>
<dbReference type="GO" id="GO:0042102">
    <property type="term" value="P:positive regulation of T cell proliferation"/>
    <property type="evidence" value="ECO:0007669"/>
    <property type="project" value="TreeGrafter"/>
</dbReference>
<feature type="region of interest" description="Disordered" evidence="11">
    <location>
        <begin position="151"/>
        <end position="171"/>
    </location>
</feature>
<evidence type="ECO:0000256" key="11">
    <source>
        <dbReference type="SAM" id="MobiDB-lite"/>
    </source>
</evidence>
<dbReference type="InterPro" id="IPR013106">
    <property type="entry name" value="Ig_V-set"/>
</dbReference>
<evidence type="ECO:0000313" key="14">
    <source>
        <dbReference type="Ensembl" id="ENSCCRP00020059818.1"/>
    </source>
</evidence>
<dbReference type="Pfam" id="PF07686">
    <property type="entry name" value="V-set"/>
    <property type="match status" value="1"/>
</dbReference>
<dbReference type="InterPro" id="IPR013783">
    <property type="entry name" value="Ig-like_fold"/>
</dbReference>
<dbReference type="PANTHER" id="PTHR25466:SF14">
    <property type="entry name" value="BUTYROPHILIN SUBFAMILY 2 MEMBER A2-LIKE-RELATED"/>
    <property type="match status" value="1"/>
</dbReference>
<organism evidence="14 15">
    <name type="scientific">Cyprinus carpio</name>
    <name type="common">Common carp</name>
    <dbReference type="NCBI Taxonomy" id="7962"/>
    <lineage>
        <taxon>Eukaryota</taxon>
        <taxon>Metazoa</taxon>
        <taxon>Chordata</taxon>
        <taxon>Craniata</taxon>
        <taxon>Vertebrata</taxon>
        <taxon>Euteleostomi</taxon>
        <taxon>Actinopterygii</taxon>
        <taxon>Neopterygii</taxon>
        <taxon>Teleostei</taxon>
        <taxon>Ostariophysi</taxon>
        <taxon>Cypriniformes</taxon>
        <taxon>Cyprinidae</taxon>
        <taxon>Cyprininae</taxon>
        <taxon>Cyprinus</taxon>
    </lineage>
</organism>
<dbReference type="GO" id="GO:0031295">
    <property type="term" value="P:T cell costimulation"/>
    <property type="evidence" value="ECO:0007669"/>
    <property type="project" value="TreeGrafter"/>
</dbReference>
<dbReference type="InterPro" id="IPR051713">
    <property type="entry name" value="T-cell_Activation_Regulation"/>
</dbReference>
<dbReference type="InterPro" id="IPR003599">
    <property type="entry name" value="Ig_sub"/>
</dbReference>
<keyword evidence="10" id="KW-0393">Immunoglobulin domain</keyword>
<evidence type="ECO:0000256" key="1">
    <source>
        <dbReference type="ARBA" id="ARBA00004251"/>
    </source>
</evidence>
<evidence type="ECO:0000256" key="3">
    <source>
        <dbReference type="ARBA" id="ARBA00022692"/>
    </source>
</evidence>
<dbReference type="SUPFAM" id="SSF48726">
    <property type="entry name" value="Immunoglobulin"/>
    <property type="match status" value="1"/>
</dbReference>
<dbReference type="SMART" id="SM00409">
    <property type="entry name" value="IG"/>
    <property type="match status" value="1"/>
</dbReference>
<name>A0A8C2FRQ3_CYPCA</name>
<keyword evidence="4" id="KW-0732">Signal</keyword>
<evidence type="ECO:0000256" key="4">
    <source>
        <dbReference type="ARBA" id="ARBA00022729"/>
    </source>
</evidence>
<feature type="transmembrane region" description="Helical" evidence="12">
    <location>
        <begin position="176"/>
        <end position="194"/>
    </location>
</feature>
<accession>A0A8C2FRQ3</accession>
<evidence type="ECO:0000256" key="8">
    <source>
        <dbReference type="ARBA" id="ARBA00023170"/>
    </source>
</evidence>
<dbReference type="Proteomes" id="UP000694701">
    <property type="component" value="Unplaced"/>
</dbReference>
<evidence type="ECO:0000256" key="12">
    <source>
        <dbReference type="SAM" id="Phobius"/>
    </source>
</evidence>
<dbReference type="GO" id="GO:0006955">
    <property type="term" value="P:immune response"/>
    <property type="evidence" value="ECO:0007669"/>
    <property type="project" value="TreeGrafter"/>
</dbReference>